<dbReference type="RefSeq" id="WP_067393149.1">
    <property type="nucleotide sequence ID" value="NZ_JXKH01000003.1"/>
</dbReference>
<gene>
    <name evidence="2" type="ORF">RU97_GL001546</name>
</gene>
<keyword evidence="3" id="KW-1185">Reference proteome</keyword>
<evidence type="ECO:0000313" key="2">
    <source>
        <dbReference type="EMBL" id="OJG18928.1"/>
    </source>
</evidence>
<dbReference type="Proteomes" id="UP000181884">
    <property type="component" value="Unassembled WGS sequence"/>
</dbReference>
<feature type="transmembrane region" description="Helical" evidence="1">
    <location>
        <begin position="12"/>
        <end position="32"/>
    </location>
</feature>
<reference evidence="2 3" key="1">
    <citation type="submission" date="2014-12" db="EMBL/GenBank/DDBJ databases">
        <title>Draft genome sequences of 29 type strains of Enterococci.</title>
        <authorList>
            <person name="Zhong Z."/>
            <person name="Sun Z."/>
            <person name="Liu W."/>
            <person name="Zhang W."/>
            <person name="Zhang H."/>
        </authorList>
    </citation>
    <scope>NUCLEOTIDE SEQUENCE [LARGE SCALE GENOMIC DNA]</scope>
    <source>
        <strain evidence="2 3">DSM 17029</strain>
    </source>
</reference>
<evidence type="ECO:0008006" key="4">
    <source>
        <dbReference type="Google" id="ProtNLM"/>
    </source>
</evidence>
<dbReference type="AlphaFoldDB" id="A0A1L8RGQ0"/>
<dbReference type="STRING" id="214095.RU97_GL001546"/>
<sequence>MKNLRYKIPLEVGVILLMILVLAHNLLLYHYVDGQTFYYVNVLVLLGIIFGMMGTSLFVVIISMIMMAIGAFILYFYPVVMSPWLKNYLIFIVPVFSLVGYWLKTDIFLRNQLIGNRRDVVAYLKNTDALTQLGSLTAFNETYQRFLTSISLRPSKQRRLAISLFFVDFLDQYRYQSESRTNELLTILADDLTVIRLPEEQLFYVDEGAFVVITPLFNADCIGEIEELNQVTKTQMGLIPFDHDQDITIRSGLLVVESDSQLTPEQVLGKLNRQAETDLAEEYIV</sequence>
<keyword evidence="1" id="KW-0812">Transmembrane</keyword>
<accession>A0A1L8RGQ0</accession>
<feature type="transmembrane region" description="Helical" evidence="1">
    <location>
        <begin position="84"/>
        <end position="103"/>
    </location>
</feature>
<organism evidence="2 3">
    <name type="scientific">Enterococcus canis</name>
    <dbReference type="NCBI Taxonomy" id="214095"/>
    <lineage>
        <taxon>Bacteria</taxon>
        <taxon>Bacillati</taxon>
        <taxon>Bacillota</taxon>
        <taxon>Bacilli</taxon>
        <taxon>Lactobacillales</taxon>
        <taxon>Enterococcaceae</taxon>
        <taxon>Enterococcus</taxon>
    </lineage>
</organism>
<feature type="transmembrane region" description="Helical" evidence="1">
    <location>
        <begin position="44"/>
        <end position="77"/>
    </location>
</feature>
<proteinExistence type="predicted"/>
<comment type="caution">
    <text evidence="2">The sequence shown here is derived from an EMBL/GenBank/DDBJ whole genome shotgun (WGS) entry which is preliminary data.</text>
</comment>
<keyword evidence="1" id="KW-0472">Membrane</keyword>
<evidence type="ECO:0000256" key="1">
    <source>
        <dbReference type="SAM" id="Phobius"/>
    </source>
</evidence>
<dbReference type="EMBL" id="JXKH01000003">
    <property type="protein sequence ID" value="OJG18928.1"/>
    <property type="molecule type" value="Genomic_DNA"/>
</dbReference>
<name>A0A1L8RGQ0_9ENTE</name>
<keyword evidence="1" id="KW-1133">Transmembrane helix</keyword>
<evidence type="ECO:0000313" key="3">
    <source>
        <dbReference type="Proteomes" id="UP000181884"/>
    </source>
</evidence>
<protein>
    <recommendedName>
        <fullName evidence="4">GGDEF domain-containing protein</fullName>
    </recommendedName>
</protein>